<dbReference type="AlphaFoldDB" id="A0A6N2MZR6"/>
<accession>A0A6N2MZR6</accession>
<evidence type="ECO:0000313" key="1">
    <source>
        <dbReference type="EMBL" id="VFU59855.1"/>
    </source>
</evidence>
<gene>
    <name evidence="1" type="ORF">SVIM_LOCUS441596</name>
</gene>
<protein>
    <submittedName>
        <fullName evidence="1">Uncharacterized protein</fullName>
    </submittedName>
</protein>
<dbReference type="EMBL" id="CAADRP010002040">
    <property type="protein sequence ID" value="VFU59855.1"/>
    <property type="molecule type" value="Genomic_DNA"/>
</dbReference>
<name>A0A6N2MZR6_SALVM</name>
<reference evidence="1" key="1">
    <citation type="submission" date="2019-03" db="EMBL/GenBank/DDBJ databases">
        <authorList>
            <person name="Mank J."/>
            <person name="Almeida P."/>
        </authorList>
    </citation>
    <scope>NUCLEOTIDE SEQUENCE</scope>
    <source>
        <strain evidence="1">78183</strain>
    </source>
</reference>
<sequence length="145" mass="16509">MRPFTVLSDVPVNLGGVVFVDTRQKVGYLACLEISTRKDSLSKRQYPHQKTTLTQFKAMDRQNSIGNQNKTFLALATDETASFISRLHSSQEQHSCFEGWQEAGEFPMVLVETPNMSEITWIHRSNNFVQDSVISLHSRIFPSFP</sequence>
<proteinExistence type="predicted"/>
<organism evidence="1">
    <name type="scientific">Salix viminalis</name>
    <name type="common">Common osier</name>
    <name type="synonym">Basket willow</name>
    <dbReference type="NCBI Taxonomy" id="40686"/>
    <lineage>
        <taxon>Eukaryota</taxon>
        <taxon>Viridiplantae</taxon>
        <taxon>Streptophyta</taxon>
        <taxon>Embryophyta</taxon>
        <taxon>Tracheophyta</taxon>
        <taxon>Spermatophyta</taxon>
        <taxon>Magnoliopsida</taxon>
        <taxon>eudicotyledons</taxon>
        <taxon>Gunneridae</taxon>
        <taxon>Pentapetalae</taxon>
        <taxon>rosids</taxon>
        <taxon>fabids</taxon>
        <taxon>Malpighiales</taxon>
        <taxon>Salicaceae</taxon>
        <taxon>Saliceae</taxon>
        <taxon>Salix</taxon>
    </lineage>
</organism>